<comment type="caution">
    <text evidence="2">The sequence shown here is derived from an EMBL/GenBank/DDBJ whole genome shotgun (WGS) entry which is preliminary data.</text>
</comment>
<dbReference type="RefSeq" id="WP_243320153.1">
    <property type="nucleotide sequence ID" value="NZ_JALGCL010000001.1"/>
</dbReference>
<dbReference type="InterPro" id="IPR018968">
    <property type="entry name" value="Phasin"/>
</dbReference>
<protein>
    <submittedName>
        <fullName evidence="2">Phasin family protein</fullName>
    </submittedName>
</protein>
<name>A0ABT0A3T5_9GAMM</name>
<keyword evidence="3" id="KW-1185">Reference proteome</keyword>
<evidence type="ECO:0000313" key="3">
    <source>
        <dbReference type="Proteomes" id="UP001165423"/>
    </source>
</evidence>
<accession>A0ABT0A3T5</accession>
<sequence>MYQINEQFAAATRQFADNATQANRLALANAEQVFGLQLASIEQSVNATFAFWGELAEVRDADGFKAVWPKGVQVARENVERAVSTGQEVMGRTLKTNEAIGQLAKGQFEAATAQVKADVEKVVKAAKAK</sequence>
<dbReference type="Pfam" id="PF09361">
    <property type="entry name" value="Phasin_2"/>
    <property type="match status" value="1"/>
</dbReference>
<gene>
    <name evidence="2" type="ORF">MQC88_06700</name>
</gene>
<dbReference type="EMBL" id="JALGCL010000001">
    <property type="protein sequence ID" value="MCJ0825646.1"/>
    <property type="molecule type" value="Genomic_DNA"/>
</dbReference>
<proteinExistence type="predicted"/>
<reference evidence="2 3" key="1">
    <citation type="submission" date="2022-03" db="EMBL/GenBank/DDBJ databases">
        <title>Luteimonas soily sp. nov., a novel bacterium isolated from the soil.</title>
        <authorList>
            <person name="Zhang X."/>
        </authorList>
    </citation>
    <scope>NUCLEOTIDE SEQUENCE [LARGE SCALE GENOMIC DNA]</scope>
    <source>
        <strain evidence="2 3">50</strain>
    </source>
</reference>
<dbReference type="Proteomes" id="UP001165423">
    <property type="component" value="Unassembled WGS sequence"/>
</dbReference>
<evidence type="ECO:0000313" key="2">
    <source>
        <dbReference type="EMBL" id="MCJ0825646.1"/>
    </source>
</evidence>
<evidence type="ECO:0000259" key="1">
    <source>
        <dbReference type="Pfam" id="PF09361"/>
    </source>
</evidence>
<feature type="domain" description="Phasin" evidence="1">
    <location>
        <begin position="6"/>
        <end position="108"/>
    </location>
</feature>
<organism evidence="2 3">
    <name type="scientific">Cognatiluteimonas sedimenti</name>
    <dbReference type="NCBI Taxonomy" id="2927791"/>
    <lineage>
        <taxon>Bacteria</taxon>
        <taxon>Pseudomonadati</taxon>
        <taxon>Pseudomonadota</taxon>
        <taxon>Gammaproteobacteria</taxon>
        <taxon>Lysobacterales</taxon>
        <taxon>Lysobacteraceae</taxon>
        <taxon>Cognatiluteimonas</taxon>
    </lineage>
</organism>